<dbReference type="OrthoDB" id="161798at2"/>
<dbReference type="AlphaFoldDB" id="A0A402AFX3"/>
<dbReference type="Proteomes" id="UP000287188">
    <property type="component" value="Unassembled WGS sequence"/>
</dbReference>
<feature type="transmembrane region" description="Helical" evidence="6">
    <location>
        <begin position="147"/>
        <end position="165"/>
    </location>
</feature>
<proteinExistence type="predicted"/>
<keyword evidence="8" id="KW-1185">Reference proteome</keyword>
<dbReference type="GO" id="GO:0005886">
    <property type="term" value="C:plasma membrane"/>
    <property type="evidence" value="ECO:0007669"/>
    <property type="project" value="UniProtKB-SubCell"/>
</dbReference>
<evidence type="ECO:0000313" key="8">
    <source>
        <dbReference type="Proteomes" id="UP000287188"/>
    </source>
</evidence>
<feature type="transmembrane region" description="Helical" evidence="6">
    <location>
        <begin position="185"/>
        <end position="203"/>
    </location>
</feature>
<dbReference type="NCBIfam" id="TIGR00374">
    <property type="entry name" value="flippase-like domain"/>
    <property type="match status" value="1"/>
</dbReference>
<comment type="subcellular location">
    <subcellularLocation>
        <location evidence="1">Cell membrane</location>
        <topology evidence="1">Multi-pass membrane protein</topology>
    </subcellularLocation>
</comment>
<accession>A0A402AFX3</accession>
<gene>
    <name evidence="7" type="ORF">KDK_18110</name>
</gene>
<evidence type="ECO:0000256" key="4">
    <source>
        <dbReference type="ARBA" id="ARBA00022989"/>
    </source>
</evidence>
<evidence type="ECO:0000256" key="6">
    <source>
        <dbReference type="SAM" id="Phobius"/>
    </source>
</evidence>
<feature type="transmembrane region" description="Helical" evidence="6">
    <location>
        <begin position="361"/>
        <end position="387"/>
    </location>
</feature>
<dbReference type="RefSeq" id="WP_126549610.1">
    <property type="nucleotide sequence ID" value="NZ_BIFS01000001.1"/>
</dbReference>
<feature type="transmembrane region" description="Helical" evidence="6">
    <location>
        <begin position="270"/>
        <end position="288"/>
    </location>
</feature>
<protein>
    <recommendedName>
        <fullName evidence="9">Flippase-like domain-containing protein</fullName>
    </recommendedName>
</protein>
<reference evidence="8" key="1">
    <citation type="submission" date="2018-12" db="EMBL/GenBank/DDBJ databases">
        <title>Tengunoibacter tsumagoiensis gen. nov., sp. nov., Dictyobacter kobayashii sp. nov., D. alpinus sp. nov., and D. joshuensis sp. nov. and description of Dictyobacteraceae fam. nov. within the order Ktedonobacterales isolated from Tengu-no-mugimeshi.</title>
        <authorList>
            <person name="Wang C.M."/>
            <person name="Zheng Y."/>
            <person name="Sakai Y."/>
            <person name="Toyoda A."/>
            <person name="Minakuchi Y."/>
            <person name="Abe K."/>
            <person name="Yokota A."/>
            <person name="Yabe S."/>
        </authorList>
    </citation>
    <scope>NUCLEOTIDE SEQUENCE [LARGE SCALE GENOMIC DNA]</scope>
    <source>
        <strain evidence="8">Uno11</strain>
    </source>
</reference>
<dbReference type="EMBL" id="BIFS01000001">
    <property type="protein sequence ID" value="GCE18011.1"/>
    <property type="molecule type" value="Genomic_DNA"/>
</dbReference>
<name>A0A402AFX3_9CHLR</name>
<dbReference type="Pfam" id="PF03706">
    <property type="entry name" value="LPG_synthase_TM"/>
    <property type="match status" value="1"/>
</dbReference>
<evidence type="ECO:0000256" key="1">
    <source>
        <dbReference type="ARBA" id="ARBA00004651"/>
    </source>
</evidence>
<sequence>MYKSNQQRYKFPIPTSTPRIHPTRLVRVPPQLENDTTYDTEHHWNVHLENEDIEKQSARHLMQISRMHKAIHIASSVTPHHEQQKLMEEEWWPAGIQQTGPLPILNIYGDRPFGYTEPISVTIDPPIQGPTTIHHHMPLLSWLRHPVFKLLIGTLIGLALLALVARSVDLATVMDTLKKNLTTPRGIGLALLSGLVFLLAFSIRGVRWQLFLRPIGDIQIHKAIQLYLIGTFLNFALPIRGGEVSKCIMLRRISAIPISQSLPTVAMDKALDLMPAIFIIALVPILGIHMDIKLWSVMATVGILVLAMVVFVLLAIWKRTSTIEFIQRITRLLPAAVGNKLEDMATGFVDALLAGASQPGIFIPAIFLTLLAIICDGLFAMLAFWTVGHRFPL</sequence>
<feature type="transmembrane region" description="Helical" evidence="6">
    <location>
        <begin position="294"/>
        <end position="317"/>
    </location>
</feature>
<keyword evidence="4 6" id="KW-1133">Transmembrane helix</keyword>
<evidence type="ECO:0000256" key="2">
    <source>
        <dbReference type="ARBA" id="ARBA00022475"/>
    </source>
</evidence>
<keyword evidence="5 6" id="KW-0472">Membrane</keyword>
<dbReference type="InterPro" id="IPR022791">
    <property type="entry name" value="L-PG_synthase/AglD"/>
</dbReference>
<dbReference type="PANTHER" id="PTHR39087:SF2">
    <property type="entry name" value="UPF0104 MEMBRANE PROTEIN MJ1595"/>
    <property type="match status" value="1"/>
</dbReference>
<dbReference type="PANTHER" id="PTHR39087">
    <property type="entry name" value="UPF0104 MEMBRANE PROTEIN MJ1595"/>
    <property type="match status" value="1"/>
</dbReference>
<comment type="caution">
    <text evidence="7">The sequence shown here is derived from an EMBL/GenBank/DDBJ whole genome shotgun (WGS) entry which is preliminary data.</text>
</comment>
<evidence type="ECO:0000256" key="3">
    <source>
        <dbReference type="ARBA" id="ARBA00022692"/>
    </source>
</evidence>
<evidence type="ECO:0000313" key="7">
    <source>
        <dbReference type="EMBL" id="GCE18011.1"/>
    </source>
</evidence>
<keyword evidence="3 6" id="KW-0812">Transmembrane</keyword>
<evidence type="ECO:0008006" key="9">
    <source>
        <dbReference type="Google" id="ProtNLM"/>
    </source>
</evidence>
<organism evidence="7 8">
    <name type="scientific">Dictyobacter kobayashii</name>
    <dbReference type="NCBI Taxonomy" id="2014872"/>
    <lineage>
        <taxon>Bacteria</taxon>
        <taxon>Bacillati</taxon>
        <taxon>Chloroflexota</taxon>
        <taxon>Ktedonobacteria</taxon>
        <taxon>Ktedonobacterales</taxon>
        <taxon>Dictyobacteraceae</taxon>
        <taxon>Dictyobacter</taxon>
    </lineage>
</organism>
<keyword evidence="2" id="KW-1003">Cell membrane</keyword>
<evidence type="ECO:0000256" key="5">
    <source>
        <dbReference type="ARBA" id="ARBA00023136"/>
    </source>
</evidence>